<dbReference type="Gene3D" id="1.25.40.10">
    <property type="entry name" value="Tetratricopeptide repeat domain"/>
    <property type="match status" value="1"/>
</dbReference>
<dbReference type="STRING" id="29655.A0A0K9Q3X9"/>
<dbReference type="AlphaFoldDB" id="A0A0K9Q3X9"/>
<evidence type="ECO:0000313" key="1">
    <source>
        <dbReference type="EMBL" id="KMZ75150.1"/>
    </source>
</evidence>
<dbReference type="PANTHER" id="PTHR47594:SF3">
    <property type="entry name" value="PROTEIN THYLAKOID ASSEMBLY 8, CHLOROPLASTIC"/>
    <property type="match status" value="1"/>
</dbReference>
<dbReference type="Proteomes" id="UP000036987">
    <property type="component" value="Unassembled WGS sequence"/>
</dbReference>
<proteinExistence type="predicted"/>
<dbReference type="OMA" id="VRIYGMM"/>
<dbReference type="GO" id="GO:0009507">
    <property type="term" value="C:chloroplast"/>
    <property type="evidence" value="ECO:0000318"/>
    <property type="project" value="GO_Central"/>
</dbReference>
<name>A0A0K9Q3X9_ZOSMR</name>
<evidence type="ECO:0000313" key="2">
    <source>
        <dbReference type="Proteomes" id="UP000036987"/>
    </source>
</evidence>
<comment type="caution">
    <text evidence="1">The sequence shown here is derived from an EMBL/GenBank/DDBJ whole genome shotgun (WGS) entry which is preliminary data.</text>
</comment>
<dbReference type="OrthoDB" id="675068at2759"/>
<dbReference type="EMBL" id="LFYR01000204">
    <property type="protein sequence ID" value="KMZ75150.1"/>
    <property type="molecule type" value="Genomic_DNA"/>
</dbReference>
<dbReference type="GO" id="GO:1990825">
    <property type="term" value="F:sequence-specific mRNA binding"/>
    <property type="evidence" value="ECO:0000318"/>
    <property type="project" value="GO_Central"/>
</dbReference>
<organism evidence="1 2">
    <name type="scientific">Zostera marina</name>
    <name type="common">Eelgrass</name>
    <dbReference type="NCBI Taxonomy" id="29655"/>
    <lineage>
        <taxon>Eukaryota</taxon>
        <taxon>Viridiplantae</taxon>
        <taxon>Streptophyta</taxon>
        <taxon>Embryophyta</taxon>
        <taxon>Tracheophyta</taxon>
        <taxon>Spermatophyta</taxon>
        <taxon>Magnoliopsida</taxon>
        <taxon>Liliopsida</taxon>
        <taxon>Zosteraceae</taxon>
        <taxon>Zostera</taxon>
    </lineage>
</organism>
<keyword evidence="2" id="KW-1185">Reference proteome</keyword>
<gene>
    <name evidence="1" type="ORF">ZOSMA_118G00270</name>
</gene>
<dbReference type="InterPro" id="IPR044190">
    <property type="entry name" value="THA8-like"/>
</dbReference>
<protein>
    <submittedName>
        <fullName evidence="1">Pentatricopeptide repeat-containing protein</fullName>
    </submittedName>
</protein>
<sequence>MASSLTAITATIALNSSAILSTNKIYNHPRGVLSVTCGPRGNRSQLVRGRTLSTEAIHAVQALKRASGDDAKVDSIVSTSVVRLIKSDLLAALKELQRQEQWKIALKVFVAMRKEHWRNVDYGLYADMIIALGRNGMTNEIDTMIGDLLEEIKKEGISGDDLRGLARLLKAVIGAGKGNAAKMLYKAMKIGDCVGDEYLFKILSKGLKRLGESEAAVEVDRDYAIWFQQQGGLL</sequence>
<dbReference type="GO" id="GO:0000373">
    <property type="term" value="P:Group II intron splicing"/>
    <property type="evidence" value="ECO:0000318"/>
    <property type="project" value="GO_Central"/>
</dbReference>
<accession>A0A0K9Q3X9</accession>
<dbReference type="InterPro" id="IPR011990">
    <property type="entry name" value="TPR-like_helical_dom_sf"/>
</dbReference>
<dbReference type="PANTHER" id="PTHR47594">
    <property type="entry name" value="PPR CONTAINING PLANT-LIKE PROTEIN"/>
    <property type="match status" value="1"/>
</dbReference>
<reference evidence="2" key="1">
    <citation type="journal article" date="2016" name="Nature">
        <title>The genome of the seagrass Zostera marina reveals angiosperm adaptation to the sea.</title>
        <authorList>
            <person name="Olsen J.L."/>
            <person name="Rouze P."/>
            <person name="Verhelst B."/>
            <person name="Lin Y.-C."/>
            <person name="Bayer T."/>
            <person name="Collen J."/>
            <person name="Dattolo E."/>
            <person name="De Paoli E."/>
            <person name="Dittami S."/>
            <person name="Maumus F."/>
            <person name="Michel G."/>
            <person name="Kersting A."/>
            <person name="Lauritano C."/>
            <person name="Lohaus R."/>
            <person name="Toepel M."/>
            <person name="Tonon T."/>
            <person name="Vanneste K."/>
            <person name="Amirebrahimi M."/>
            <person name="Brakel J."/>
            <person name="Bostroem C."/>
            <person name="Chovatia M."/>
            <person name="Grimwood J."/>
            <person name="Jenkins J.W."/>
            <person name="Jueterbock A."/>
            <person name="Mraz A."/>
            <person name="Stam W.T."/>
            <person name="Tice H."/>
            <person name="Bornberg-Bauer E."/>
            <person name="Green P.J."/>
            <person name="Pearson G.A."/>
            <person name="Procaccini G."/>
            <person name="Duarte C.M."/>
            <person name="Schmutz J."/>
            <person name="Reusch T.B.H."/>
            <person name="Van de Peer Y."/>
        </authorList>
    </citation>
    <scope>NUCLEOTIDE SEQUENCE [LARGE SCALE GENOMIC DNA]</scope>
    <source>
        <strain evidence="2">cv. Finnish</strain>
    </source>
</reference>
<dbReference type="GO" id="GO:0009658">
    <property type="term" value="P:chloroplast organization"/>
    <property type="evidence" value="ECO:0007669"/>
    <property type="project" value="InterPro"/>
</dbReference>